<evidence type="ECO:0000256" key="4">
    <source>
        <dbReference type="ARBA" id="ARBA00005420"/>
    </source>
</evidence>
<protein>
    <recommendedName>
        <fullName evidence="14">Acyltransferase</fullName>
        <ecNumber evidence="14">2.3.1.-</ecNumber>
    </recommendedName>
</protein>
<name>A0A7J6M374_PEROL</name>
<dbReference type="PANTHER" id="PTHR12317:SF0">
    <property type="entry name" value="ACYLTRANSFERASE"/>
    <property type="match status" value="1"/>
</dbReference>
<evidence type="ECO:0000256" key="11">
    <source>
        <dbReference type="ARBA" id="ARBA00023098"/>
    </source>
</evidence>
<dbReference type="Proteomes" id="UP000570595">
    <property type="component" value="Unassembled WGS sequence"/>
</dbReference>
<reference evidence="15 16" key="1">
    <citation type="submission" date="2020-04" db="EMBL/GenBank/DDBJ databases">
        <title>Perkinsus olseni comparative genomics.</title>
        <authorList>
            <person name="Bogema D.R."/>
        </authorList>
    </citation>
    <scope>NUCLEOTIDE SEQUENCE [LARGE SCALE GENOMIC DNA]</scope>
    <source>
        <strain evidence="15">ATCC PRA-179</strain>
    </source>
</reference>
<dbReference type="OrthoDB" id="264532at2759"/>
<comment type="subcellular location">
    <subcellularLocation>
        <location evidence="1 14">Endoplasmic reticulum membrane</location>
        <topology evidence="1 14">Multi-pass membrane protein</topology>
    </subcellularLocation>
</comment>
<dbReference type="GO" id="GO:0005789">
    <property type="term" value="C:endoplasmic reticulum membrane"/>
    <property type="evidence" value="ECO:0007669"/>
    <property type="project" value="UniProtKB-SubCell"/>
</dbReference>
<evidence type="ECO:0000313" key="16">
    <source>
        <dbReference type="Proteomes" id="UP000570595"/>
    </source>
</evidence>
<comment type="pathway">
    <text evidence="2">Glycerolipid metabolism; triacylglycerol biosynthesis.</text>
</comment>
<keyword evidence="8" id="KW-0319">Glycerol metabolism</keyword>
<evidence type="ECO:0000256" key="9">
    <source>
        <dbReference type="ARBA" id="ARBA00022824"/>
    </source>
</evidence>
<proteinExistence type="inferred from homology"/>
<keyword evidence="9 14" id="KW-0256">Endoplasmic reticulum</keyword>
<comment type="caution">
    <text evidence="14">Lacks conserved residue(s) required for the propagation of feature annotation.</text>
</comment>
<evidence type="ECO:0000256" key="8">
    <source>
        <dbReference type="ARBA" id="ARBA00022798"/>
    </source>
</evidence>
<feature type="transmembrane region" description="Helical" evidence="14">
    <location>
        <begin position="12"/>
        <end position="45"/>
    </location>
</feature>
<dbReference type="AlphaFoldDB" id="A0A7J6M374"/>
<dbReference type="EC" id="2.3.1.-" evidence="14"/>
<dbReference type="GO" id="GO:0004144">
    <property type="term" value="F:diacylglycerol O-acyltransferase activity"/>
    <property type="evidence" value="ECO:0007669"/>
    <property type="project" value="TreeGrafter"/>
</dbReference>
<keyword evidence="10 14" id="KW-1133">Transmembrane helix</keyword>
<keyword evidence="7 14" id="KW-0812">Transmembrane</keyword>
<evidence type="ECO:0000256" key="12">
    <source>
        <dbReference type="ARBA" id="ARBA00023136"/>
    </source>
</evidence>
<evidence type="ECO:0000256" key="5">
    <source>
        <dbReference type="ARBA" id="ARBA00022516"/>
    </source>
</evidence>
<gene>
    <name evidence="15" type="ORF">FOZ61_010733</name>
</gene>
<evidence type="ECO:0000256" key="13">
    <source>
        <dbReference type="ARBA" id="ARBA00023315"/>
    </source>
</evidence>
<keyword evidence="5" id="KW-0444">Lipid biosynthesis</keyword>
<evidence type="ECO:0000256" key="10">
    <source>
        <dbReference type="ARBA" id="ARBA00022989"/>
    </source>
</evidence>
<dbReference type="GO" id="GO:0019432">
    <property type="term" value="P:triglyceride biosynthetic process"/>
    <property type="evidence" value="ECO:0007669"/>
    <property type="project" value="TreeGrafter"/>
</dbReference>
<evidence type="ECO:0000256" key="14">
    <source>
        <dbReference type="RuleBase" id="RU367023"/>
    </source>
</evidence>
<evidence type="ECO:0000256" key="6">
    <source>
        <dbReference type="ARBA" id="ARBA00022679"/>
    </source>
</evidence>
<accession>A0A7J6M374</accession>
<evidence type="ECO:0000256" key="3">
    <source>
        <dbReference type="ARBA" id="ARBA00005189"/>
    </source>
</evidence>
<dbReference type="PANTHER" id="PTHR12317">
    <property type="entry name" value="DIACYLGLYCEROL O-ACYLTRANSFERASE"/>
    <property type="match status" value="1"/>
</dbReference>
<organism evidence="15 16">
    <name type="scientific">Perkinsus olseni</name>
    <name type="common">Perkinsus atlanticus</name>
    <dbReference type="NCBI Taxonomy" id="32597"/>
    <lineage>
        <taxon>Eukaryota</taxon>
        <taxon>Sar</taxon>
        <taxon>Alveolata</taxon>
        <taxon>Perkinsozoa</taxon>
        <taxon>Perkinsea</taxon>
        <taxon>Perkinsida</taxon>
        <taxon>Perkinsidae</taxon>
        <taxon>Perkinsus</taxon>
    </lineage>
</organism>
<keyword evidence="6 14" id="KW-0808">Transferase</keyword>
<dbReference type="Pfam" id="PF03982">
    <property type="entry name" value="DAGAT"/>
    <property type="match status" value="1"/>
</dbReference>
<evidence type="ECO:0000313" key="15">
    <source>
        <dbReference type="EMBL" id="KAF4665620.1"/>
    </source>
</evidence>
<comment type="pathway">
    <text evidence="3">Lipid metabolism.</text>
</comment>
<evidence type="ECO:0000256" key="7">
    <source>
        <dbReference type="ARBA" id="ARBA00022692"/>
    </source>
</evidence>
<dbReference type="InterPro" id="IPR007130">
    <property type="entry name" value="DAGAT"/>
</dbReference>
<keyword evidence="13" id="KW-0012">Acyltransferase</keyword>
<comment type="caution">
    <text evidence="15">The sequence shown here is derived from an EMBL/GenBank/DDBJ whole genome shotgun (WGS) entry which is preliminary data.</text>
</comment>
<comment type="similarity">
    <text evidence="4 14">Belongs to the diacylglycerol acyltransferase family.</text>
</comment>
<evidence type="ECO:0000256" key="1">
    <source>
        <dbReference type="ARBA" id="ARBA00004477"/>
    </source>
</evidence>
<dbReference type="EMBL" id="JABAHT010000090">
    <property type="protein sequence ID" value="KAF4665620.1"/>
    <property type="molecule type" value="Genomic_DNA"/>
</dbReference>
<keyword evidence="11" id="KW-0443">Lipid metabolism</keyword>
<dbReference type="GO" id="GO:0006071">
    <property type="term" value="P:glycerol metabolic process"/>
    <property type="evidence" value="ECO:0007669"/>
    <property type="project" value="UniProtKB-KW"/>
</dbReference>
<dbReference type="CDD" id="cd07987">
    <property type="entry name" value="LPLAT_MGAT-like"/>
    <property type="match status" value="1"/>
</dbReference>
<evidence type="ECO:0000256" key="2">
    <source>
        <dbReference type="ARBA" id="ARBA00004771"/>
    </source>
</evidence>
<sequence>MESRVVVYSQPLLALALSVLPLVVRGFGIWQILLGLLLAYSVYFFDSAQYEPGRRYHPRIYNWIRNADARMLSGYFQTVSLTYEDFEAVEKQPQVIYSIQPHGVMSYCPPMLFMNAPQKTCGLGASICFKFPIMREMYLWMGVIDAGRRTCMKALKEGYSLSIVLGGTKEQLIPYSPTHDTIVCKSRRGFIYLARDAGKIPIIPCYCFGEQIAYETSNFMLPFRQWLQHNLGMGLPLPKSWRPKHLKDFALVVGKPIEWEEDDTVATMHAKYISAIHDLFYDNKSKYPEYEKRELVIELAELVETDLCSSMCN</sequence>
<keyword evidence="12 14" id="KW-0472">Membrane</keyword>